<dbReference type="SUPFAM" id="SSF46689">
    <property type="entry name" value="Homeodomain-like"/>
    <property type="match status" value="2"/>
</dbReference>
<sequence length="261" mass="29404">MPEEVFPIIISAADEVRSSSAYEYDNTLRGGRSHHVAIQRTQSGRGWFRDAAGTHDVPAGHAMLFSHDEPTAYGYPAGATAPYDLRYVTLMIGTLAPLLARLRTDFGSVVRMSDDSEASALFDEIGTRFKQRTFRDRLHEAELIHGLLIALYREQVRGTQTTDPIEFGHHYLRSHFRSPINLKLVAGKCAVSREHFIREFTRRYHESPGALLRRLRLEHARAMLAATDTDVESIALASGYTSANTFCRAFRQKFGHSPRGR</sequence>
<evidence type="ECO:0000259" key="5">
    <source>
        <dbReference type="PROSITE" id="PS01124"/>
    </source>
</evidence>
<dbReference type="OrthoDB" id="193992at2"/>
<dbReference type="InterPro" id="IPR050204">
    <property type="entry name" value="AraC_XylS_family_regulators"/>
</dbReference>
<dbReference type="EMBL" id="VMBG01000001">
    <property type="protein sequence ID" value="TSJ78085.1"/>
    <property type="molecule type" value="Genomic_DNA"/>
</dbReference>
<accession>A0A556QN75</accession>
<evidence type="ECO:0000256" key="1">
    <source>
        <dbReference type="ARBA" id="ARBA00023015"/>
    </source>
</evidence>
<comment type="caution">
    <text evidence="6">The sequence shown here is derived from an EMBL/GenBank/DDBJ whole genome shotgun (WGS) entry which is preliminary data.</text>
</comment>
<dbReference type="InterPro" id="IPR009057">
    <property type="entry name" value="Homeodomain-like_sf"/>
</dbReference>
<proteinExistence type="predicted"/>
<evidence type="ECO:0000256" key="4">
    <source>
        <dbReference type="ARBA" id="ARBA00023163"/>
    </source>
</evidence>
<dbReference type="PANTHER" id="PTHR46796:SF6">
    <property type="entry name" value="ARAC SUBFAMILY"/>
    <property type="match status" value="1"/>
</dbReference>
<gene>
    <name evidence="6" type="ORF">FPL22_01885</name>
</gene>
<keyword evidence="7" id="KW-1185">Reference proteome</keyword>
<dbReference type="InterPro" id="IPR018060">
    <property type="entry name" value="HTH_AraC"/>
</dbReference>
<dbReference type="PROSITE" id="PS00041">
    <property type="entry name" value="HTH_ARAC_FAMILY_1"/>
    <property type="match status" value="1"/>
</dbReference>
<dbReference type="RefSeq" id="WP_144228426.1">
    <property type="nucleotide sequence ID" value="NZ_CBCRVV010000001.1"/>
</dbReference>
<dbReference type="Pfam" id="PF02311">
    <property type="entry name" value="AraC_binding"/>
    <property type="match status" value="1"/>
</dbReference>
<dbReference type="InterPro" id="IPR003313">
    <property type="entry name" value="AraC-bd"/>
</dbReference>
<name>A0A556QN75_9BACT</name>
<dbReference type="PANTHER" id="PTHR46796">
    <property type="entry name" value="HTH-TYPE TRANSCRIPTIONAL ACTIVATOR RHAS-RELATED"/>
    <property type="match status" value="1"/>
</dbReference>
<dbReference type="Pfam" id="PF12833">
    <property type="entry name" value="HTH_18"/>
    <property type="match status" value="1"/>
</dbReference>
<evidence type="ECO:0000256" key="3">
    <source>
        <dbReference type="ARBA" id="ARBA00023159"/>
    </source>
</evidence>
<dbReference type="AlphaFoldDB" id="A0A556QN75"/>
<dbReference type="Proteomes" id="UP000315648">
    <property type="component" value="Unassembled WGS sequence"/>
</dbReference>
<keyword evidence="1" id="KW-0805">Transcription regulation</keyword>
<evidence type="ECO:0000313" key="6">
    <source>
        <dbReference type="EMBL" id="TSJ78085.1"/>
    </source>
</evidence>
<dbReference type="PROSITE" id="PS01124">
    <property type="entry name" value="HTH_ARAC_FAMILY_2"/>
    <property type="match status" value="1"/>
</dbReference>
<dbReference type="InterPro" id="IPR018062">
    <property type="entry name" value="HTH_AraC-typ_CS"/>
</dbReference>
<keyword evidence="2" id="KW-0238">DNA-binding</keyword>
<keyword evidence="3" id="KW-0010">Activator</keyword>
<reference evidence="6 7" key="1">
    <citation type="submission" date="2019-07" db="EMBL/GenBank/DDBJ databases">
        <title>Description of 53C-WASEF.</title>
        <authorList>
            <person name="Pitt A."/>
            <person name="Hahn M.W."/>
        </authorList>
    </citation>
    <scope>NUCLEOTIDE SEQUENCE [LARGE SCALE GENOMIC DNA]</scope>
    <source>
        <strain evidence="6 7">53C-WASEF</strain>
    </source>
</reference>
<feature type="domain" description="HTH araC/xylS-type" evidence="5">
    <location>
        <begin position="166"/>
        <end position="261"/>
    </location>
</feature>
<evidence type="ECO:0000256" key="2">
    <source>
        <dbReference type="ARBA" id="ARBA00023125"/>
    </source>
</evidence>
<organism evidence="6 7">
    <name type="scientific">Rariglobus hedericola</name>
    <dbReference type="NCBI Taxonomy" id="2597822"/>
    <lineage>
        <taxon>Bacteria</taxon>
        <taxon>Pseudomonadati</taxon>
        <taxon>Verrucomicrobiota</taxon>
        <taxon>Opitutia</taxon>
        <taxon>Opitutales</taxon>
        <taxon>Opitutaceae</taxon>
        <taxon>Rariglobus</taxon>
    </lineage>
</organism>
<dbReference type="InterPro" id="IPR037923">
    <property type="entry name" value="HTH-like"/>
</dbReference>
<dbReference type="GO" id="GO:0003700">
    <property type="term" value="F:DNA-binding transcription factor activity"/>
    <property type="evidence" value="ECO:0007669"/>
    <property type="project" value="InterPro"/>
</dbReference>
<evidence type="ECO:0000313" key="7">
    <source>
        <dbReference type="Proteomes" id="UP000315648"/>
    </source>
</evidence>
<keyword evidence="4" id="KW-0804">Transcription</keyword>
<dbReference type="SUPFAM" id="SSF51215">
    <property type="entry name" value="Regulatory protein AraC"/>
    <property type="match status" value="1"/>
</dbReference>
<dbReference type="SMART" id="SM00342">
    <property type="entry name" value="HTH_ARAC"/>
    <property type="match status" value="1"/>
</dbReference>
<protein>
    <submittedName>
        <fullName evidence="6">AraC family transcriptional regulator</fullName>
    </submittedName>
</protein>
<dbReference type="GO" id="GO:0043565">
    <property type="term" value="F:sequence-specific DNA binding"/>
    <property type="evidence" value="ECO:0007669"/>
    <property type="project" value="InterPro"/>
</dbReference>
<dbReference type="Gene3D" id="1.10.10.60">
    <property type="entry name" value="Homeodomain-like"/>
    <property type="match status" value="1"/>
</dbReference>